<proteinExistence type="predicted"/>
<gene>
    <name evidence="1" type="ORF">QFC22_000255</name>
</gene>
<evidence type="ECO:0000313" key="1">
    <source>
        <dbReference type="EMBL" id="KAJ9125299.1"/>
    </source>
</evidence>
<reference evidence="1" key="1">
    <citation type="submission" date="2023-04" db="EMBL/GenBank/DDBJ databases">
        <title>Draft Genome sequencing of Naganishia species isolated from polar environments using Oxford Nanopore Technology.</title>
        <authorList>
            <person name="Leo P."/>
            <person name="Venkateswaran K."/>
        </authorList>
    </citation>
    <scope>NUCLEOTIDE SEQUENCE</scope>
    <source>
        <strain evidence="1">MNA-CCFEE 5425</strain>
    </source>
</reference>
<comment type="caution">
    <text evidence="1">The sequence shown here is derived from an EMBL/GenBank/DDBJ whole genome shotgun (WGS) entry which is preliminary data.</text>
</comment>
<organism evidence="1 2">
    <name type="scientific">Naganishia vaughanmartiniae</name>
    <dbReference type="NCBI Taxonomy" id="1424756"/>
    <lineage>
        <taxon>Eukaryota</taxon>
        <taxon>Fungi</taxon>
        <taxon>Dikarya</taxon>
        <taxon>Basidiomycota</taxon>
        <taxon>Agaricomycotina</taxon>
        <taxon>Tremellomycetes</taxon>
        <taxon>Filobasidiales</taxon>
        <taxon>Filobasidiaceae</taxon>
        <taxon>Naganishia</taxon>
    </lineage>
</organism>
<evidence type="ECO:0000313" key="2">
    <source>
        <dbReference type="Proteomes" id="UP001243375"/>
    </source>
</evidence>
<sequence>MARLTELPAGFSISFQPVINTVTWERYQDYVSNVKLDPSSSILAKASAEYSYRINKRKSQEQHDAWQSRSRLGENRELDLSSQQQSALSPDSDTGRSRWSFWGRKASTPTVPLMTSGGGMLEIKNLDLLSAANTSLDKPGPHIGDRRTSSPMTAHLTPPSSSGINPGKTNPTPQPEADTPDAHPSAVGRFFGKLRRTRPQSPSVDINNKDMELTQDDFSFLAEVPSLAPKPDQAFGDLLSLNGDGRPSEQLSSLEAMLNSKPMPLPSKLEPPHRPSALRGSSTHSAGAAVPVSKSSSMMDLFGDLDLNATAASSSIAHPPAGISPFGTSFTTNQATNAAIQSPYQSPPIPPPLPRAGPVGNSAALNPAPLVKATTFDSDGFGDFAASSHGAAPKATAGAQSFDDFGDFEQFATVPAKPSSQTYSAQRSPSNASTHDFNPYFTNRVSTRPVKSVSSRLDHTPTAHLVSEAARNTRHWPAPPSPSVPALPPPTSSRNMTTFPSAQLAAPTSASSSRASTPLNFDFLSGDPPTLSSARGDPSSKQSAIINNIQPLSQLSKGQGLTASDLSFFDSL</sequence>
<name>A0ACC2XPB8_9TREE</name>
<dbReference type="Proteomes" id="UP001243375">
    <property type="component" value="Unassembled WGS sequence"/>
</dbReference>
<dbReference type="EMBL" id="JASBWU010000001">
    <property type="protein sequence ID" value="KAJ9125299.1"/>
    <property type="molecule type" value="Genomic_DNA"/>
</dbReference>
<protein>
    <submittedName>
        <fullName evidence="1">Uncharacterized protein</fullName>
    </submittedName>
</protein>
<keyword evidence="2" id="KW-1185">Reference proteome</keyword>
<accession>A0ACC2XPB8</accession>